<keyword evidence="1" id="KW-1133">Transmembrane helix</keyword>
<dbReference type="KEGG" id="pfer:IRI77_21720"/>
<feature type="transmembrane region" description="Helical" evidence="1">
    <location>
        <begin position="144"/>
        <end position="165"/>
    </location>
</feature>
<name>A0A7S7NKR0_PALFE</name>
<sequence length="433" mass="48262">MLGDSLAPSGEHGRNASRDALIERVVAGAAFRKSARLRELLYYLCERAQADPDHVIHEGDIGAEVFGRQPGYDTAQDPLVRVQVSQLRKRLQQHFETEGKSEPVLIEIPRGAYTPVFPRRVAEPVPGLVVLDAPAERSRRRWNWWTAGFAGLAAVLGGVVVWALMRSPLLPAPGTGPAVNRFWAQLLENGEPACIVMSDPVLVLFENMLGRGMTLSEYRIKDFNHVASIEMSDLVQREFAKGLAAYQFSSVVDTQLVATLTLLNAAQRTRTEVVPAREFGVDYLRSHNVILLGSRLSNPWVEMFENQLNFRSMVPGRPDYVYFQNMAPRAGESRTFTLDWGKLGFCRVALLRNPAHGSHVLMISGTDIAATEAGGEFITSEPWVRMLRTTLKLGERERFPLFEALLRVEYQAKNAAPRFSIVGWRLPAATAPQ</sequence>
<dbReference type="EMBL" id="CP063849">
    <property type="protein sequence ID" value="QOY85441.1"/>
    <property type="molecule type" value="Genomic_DNA"/>
</dbReference>
<keyword evidence="1" id="KW-0812">Transmembrane</keyword>
<dbReference type="AlphaFoldDB" id="A0A7S7NKR0"/>
<dbReference type="RefSeq" id="WP_194447111.1">
    <property type="nucleotide sequence ID" value="NZ_CP063849.1"/>
</dbReference>
<keyword evidence="3" id="KW-1185">Reference proteome</keyword>
<evidence type="ECO:0000313" key="3">
    <source>
        <dbReference type="Proteomes" id="UP000593892"/>
    </source>
</evidence>
<protein>
    <submittedName>
        <fullName evidence="2">Winged helix-turn-helix domain-containing protein</fullName>
    </submittedName>
</protein>
<reference evidence="2 3" key="1">
    <citation type="submission" date="2020-10" db="EMBL/GenBank/DDBJ databases">
        <title>Complete genome sequence of Paludibaculum fermentans P105T, a facultatively anaerobic acidobacterium capable of dissimilatory Fe(III) reduction.</title>
        <authorList>
            <person name="Dedysh S.N."/>
            <person name="Beletsky A.V."/>
            <person name="Kulichevskaya I.S."/>
            <person name="Mardanov A.V."/>
            <person name="Ravin N.V."/>
        </authorList>
    </citation>
    <scope>NUCLEOTIDE SEQUENCE [LARGE SCALE GENOMIC DNA]</scope>
    <source>
        <strain evidence="2 3">P105</strain>
    </source>
</reference>
<organism evidence="2 3">
    <name type="scientific">Paludibaculum fermentans</name>
    <dbReference type="NCBI Taxonomy" id="1473598"/>
    <lineage>
        <taxon>Bacteria</taxon>
        <taxon>Pseudomonadati</taxon>
        <taxon>Acidobacteriota</taxon>
        <taxon>Terriglobia</taxon>
        <taxon>Bryobacterales</taxon>
        <taxon>Bryobacteraceae</taxon>
        <taxon>Paludibaculum</taxon>
    </lineage>
</organism>
<gene>
    <name evidence="2" type="ORF">IRI77_21720</name>
</gene>
<keyword evidence="1" id="KW-0472">Membrane</keyword>
<proteinExistence type="predicted"/>
<evidence type="ECO:0000313" key="2">
    <source>
        <dbReference type="EMBL" id="QOY85441.1"/>
    </source>
</evidence>
<evidence type="ECO:0000256" key="1">
    <source>
        <dbReference type="SAM" id="Phobius"/>
    </source>
</evidence>
<accession>A0A7S7NKR0</accession>
<dbReference type="Proteomes" id="UP000593892">
    <property type="component" value="Chromosome"/>
</dbReference>